<keyword evidence="4" id="KW-0472">Membrane</keyword>
<dbReference type="EMBL" id="KV749732">
    <property type="protein sequence ID" value="OCL08010.1"/>
    <property type="molecule type" value="Genomic_DNA"/>
</dbReference>
<evidence type="ECO:0000259" key="5">
    <source>
        <dbReference type="SMART" id="SM00906"/>
    </source>
</evidence>
<dbReference type="GO" id="GO:0006351">
    <property type="term" value="P:DNA-templated transcription"/>
    <property type="evidence" value="ECO:0007669"/>
    <property type="project" value="InterPro"/>
</dbReference>
<evidence type="ECO:0000313" key="7">
    <source>
        <dbReference type="Proteomes" id="UP000250140"/>
    </source>
</evidence>
<name>A0A8E2F0D5_9PEZI</name>
<evidence type="ECO:0000256" key="2">
    <source>
        <dbReference type="ARBA" id="ARBA00023242"/>
    </source>
</evidence>
<proteinExistence type="predicted"/>
<dbReference type="Proteomes" id="UP000250140">
    <property type="component" value="Unassembled WGS sequence"/>
</dbReference>
<dbReference type="PANTHER" id="PTHR31001:SF49">
    <property type="entry name" value="ZN(II)2CYS6 TRANSCRIPTION FACTOR (EUROFUNG)"/>
    <property type="match status" value="1"/>
</dbReference>
<sequence length="604" mass="68805">MCHAQLPSELLRSRSDRSGHIVAEGRPMHLELAVKQLMQSQASAQFENDKNLKATLPLPPESSCEPADATEGPLSEQNETTRYLGSTHRSAILDDIHELRTVLGSSVDVLDAEDYMPYEDLRPDSEPIFVISQYLPPRVEVDRFVATYFRGETFIIPFVHTYHFQHQYHEFWAEPTKVNPLWLSQLFCICYMASHIGQATAAAQCLVAGRYHRPQQFAPEALGMYAQCKNLKSLDPSREAGAILDIAVRLAYEMGYHRDPDVLGSLSVFEGEMRRRFWAACKQMNLMISFQLGLPSNICFENCDTKAPRNLFDSDFNEDTQVLPASRPESEATPLLWFIIKDRQMINFSKMCEADVVQLDWEIRQMHAMIPNVLRTRPLSESIADAPFITVTRIFVDFVYLKSLCVLHRRYMARGNVFSTESCVEAAKKVVSQFIDMYLEFSPGGQLYFEHWMLTNFTMNDFLLGVMVLWLVLHIRWKNSTRDSAIDNTIEIEVRTLLERSRDARRISHAIRLTLDADRPTHALVNTTEPQASTVPLMTPTNIQPALGKTLGIDTASPSLQSRHDQTQGDEAAFELLDPFNFLSNDILNAEWPEIDPEIFSEGV</sequence>
<reference evidence="6 7" key="1">
    <citation type="journal article" date="2016" name="Nat. Commun.">
        <title>Ectomycorrhizal ecology is imprinted in the genome of the dominant symbiotic fungus Cenococcum geophilum.</title>
        <authorList>
            <consortium name="DOE Joint Genome Institute"/>
            <person name="Peter M."/>
            <person name="Kohler A."/>
            <person name="Ohm R.A."/>
            <person name="Kuo A."/>
            <person name="Krutzmann J."/>
            <person name="Morin E."/>
            <person name="Arend M."/>
            <person name="Barry K.W."/>
            <person name="Binder M."/>
            <person name="Choi C."/>
            <person name="Clum A."/>
            <person name="Copeland A."/>
            <person name="Grisel N."/>
            <person name="Haridas S."/>
            <person name="Kipfer T."/>
            <person name="LaButti K."/>
            <person name="Lindquist E."/>
            <person name="Lipzen A."/>
            <person name="Maire R."/>
            <person name="Meier B."/>
            <person name="Mihaltcheva S."/>
            <person name="Molinier V."/>
            <person name="Murat C."/>
            <person name="Poggeler S."/>
            <person name="Quandt C.A."/>
            <person name="Sperisen C."/>
            <person name="Tritt A."/>
            <person name="Tisserant E."/>
            <person name="Crous P.W."/>
            <person name="Henrissat B."/>
            <person name="Nehls U."/>
            <person name="Egli S."/>
            <person name="Spatafora J.W."/>
            <person name="Grigoriev I.V."/>
            <person name="Martin F.M."/>
        </authorList>
    </citation>
    <scope>NUCLEOTIDE SEQUENCE [LARGE SCALE GENOMIC DNA]</scope>
    <source>
        <strain evidence="6 7">CBS 207.34</strain>
    </source>
</reference>
<feature type="domain" description="Xylanolytic transcriptional activator regulatory" evidence="5">
    <location>
        <begin position="240"/>
        <end position="314"/>
    </location>
</feature>
<accession>A0A8E2F0D5</accession>
<comment type="subcellular location">
    <subcellularLocation>
        <location evidence="1">Nucleus</location>
    </subcellularLocation>
</comment>
<dbReference type="GO" id="GO:0005634">
    <property type="term" value="C:nucleus"/>
    <property type="evidence" value="ECO:0007669"/>
    <property type="project" value="UniProtKB-SubCell"/>
</dbReference>
<keyword evidence="4" id="KW-1133">Transmembrane helix</keyword>
<feature type="region of interest" description="Disordered" evidence="3">
    <location>
        <begin position="53"/>
        <end position="79"/>
    </location>
</feature>
<dbReference type="Pfam" id="PF04082">
    <property type="entry name" value="Fungal_trans"/>
    <property type="match status" value="1"/>
</dbReference>
<dbReference type="InterPro" id="IPR050613">
    <property type="entry name" value="Sec_Metabolite_Reg"/>
</dbReference>
<protein>
    <recommendedName>
        <fullName evidence="5">Xylanolytic transcriptional activator regulatory domain-containing protein</fullName>
    </recommendedName>
</protein>
<gene>
    <name evidence="6" type="ORF">AOQ84DRAFT_407862</name>
</gene>
<keyword evidence="4" id="KW-0812">Transmembrane</keyword>
<dbReference type="InterPro" id="IPR007219">
    <property type="entry name" value="XnlR_reg_dom"/>
</dbReference>
<keyword evidence="7" id="KW-1185">Reference proteome</keyword>
<dbReference type="SMART" id="SM00906">
    <property type="entry name" value="Fungal_trans"/>
    <property type="match status" value="1"/>
</dbReference>
<evidence type="ECO:0000256" key="4">
    <source>
        <dbReference type="SAM" id="Phobius"/>
    </source>
</evidence>
<keyword evidence="2" id="KW-0539">Nucleus</keyword>
<dbReference type="OrthoDB" id="4934715at2759"/>
<dbReference type="CDD" id="cd12148">
    <property type="entry name" value="fungal_TF_MHR"/>
    <property type="match status" value="1"/>
</dbReference>
<evidence type="ECO:0000256" key="1">
    <source>
        <dbReference type="ARBA" id="ARBA00004123"/>
    </source>
</evidence>
<dbReference type="GO" id="GO:0008270">
    <property type="term" value="F:zinc ion binding"/>
    <property type="evidence" value="ECO:0007669"/>
    <property type="project" value="InterPro"/>
</dbReference>
<feature type="transmembrane region" description="Helical" evidence="4">
    <location>
        <begin position="452"/>
        <end position="473"/>
    </location>
</feature>
<evidence type="ECO:0000313" key="6">
    <source>
        <dbReference type="EMBL" id="OCL08010.1"/>
    </source>
</evidence>
<evidence type="ECO:0000256" key="3">
    <source>
        <dbReference type="SAM" id="MobiDB-lite"/>
    </source>
</evidence>
<dbReference type="PANTHER" id="PTHR31001">
    <property type="entry name" value="UNCHARACTERIZED TRANSCRIPTIONAL REGULATORY PROTEIN"/>
    <property type="match status" value="1"/>
</dbReference>
<dbReference type="GO" id="GO:0003677">
    <property type="term" value="F:DNA binding"/>
    <property type="evidence" value="ECO:0007669"/>
    <property type="project" value="InterPro"/>
</dbReference>
<organism evidence="6 7">
    <name type="scientific">Glonium stellatum</name>
    <dbReference type="NCBI Taxonomy" id="574774"/>
    <lineage>
        <taxon>Eukaryota</taxon>
        <taxon>Fungi</taxon>
        <taxon>Dikarya</taxon>
        <taxon>Ascomycota</taxon>
        <taxon>Pezizomycotina</taxon>
        <taxon>Dothideomycetes</taxon>
        <taxon>Pleosporomycetidae</taxon>
        <taxon>Gloniales</taxon>
        <taxon>Gloniaceae</taxon>
        <taxon>Glonium</taxon>
    </lineage>
</organism>
<dbReference type="AlphaFoldDB" id="A0A8E2F0D5"/>